<evidence type="ECO:0000313" key="3">
    <source>
        <dbReference type="EMBL" id="CAL4066515.1"/>
    </source>
</evidence>
<keyword evidence="2" id="KW-0175">Coiled coil</keyword>
<evidence type="ECO:0000256" key="1">
    <source>
        <dbReference type="ARBA" id="ARBA00007584"/>
    </source>
</evidence>
<comment type="caution">
    <text evidence="3">The sequence shown here is derived from an EMBL/GenBank/DDBJ whole genome shotgun (WGS) entry which is preliminary data.</text>
</comment>
<reference evidence="3 4" key="1">
    <citation type="submission" date="2024-05" db="EMBL/GenBank/DDBJ databases">
        <authorList>
            <person name="Wallberg A."/>
        </authorList>
    </citation>
    <scope>NUCLEOTIDE SEQUENCE [LARGE SCALE GENOMIC DNA]</scope>
</reference>
<keyword evidence="4" id="KW-1185">Reference proteome</keyword>
<protein>
    <recommendedName>
        <fullName evidence="5">OPA3-like protein</fullName>
    </recommendedName>
</protein>
<accession>A0AAV2PY55</accession>
<dbReference type="EMBL" id="CAXKWB010002283">
    <property type="protein sequence ID" value="CAL4066515.1"/>
    <property type="molecule type" value="Genomic_DNA"/>
</dbReference>
<dbReference type="InterPro" id="IPR010754">
    <property type="entry name" value="OPA3-like"/>
</dbReference>
<comment type="similarity">
    <text evidence="1">Belongs to the OPA3 family.</text>
</comment>
<dbReference type="Proteomes" id="UP001497623">
    <property type="component" value="Unassembled WGS sequence"/>
</dbReference>
<dbReference type="GO" id="GO:0005739">
    <property type="term" value="C:mitochondrion"/>
    <property type="evidence" value="ECO:0007669"/>
    <property type="project" value="TreeGrafter"/>
</dbReference>
<dbReference type="Pfam" id="PF07047">
    <property type="entry name" value="OPA3"/>
    <property type="match status" value="1"/>
</dbReference>
<dbReference type="PANTHER" id="PTHR12499">
    <property type="entry name" value="OPTIC ATROPHY 3 PROTEIN OPA3"/>
    <property type="match status" value="1"/>
</dbReference>
<evidence type="ECO:0000313" key="4">
    <source>
        <dbReference type="Proteomes" id="UP001497623"/>
    </source>
</evidence>
<evidence type="ECO:0008006" key="5">
    <source>
        <dbReference type="Google" id="ProtNLM"/>
    </source>
</evidence>
<feature type="non-terminal residue" evidence="3">
    <location>
        <position position="328"/>
    </location>
</feature>
<dbReference type="GO" id="GO:0019216">
    <property type="term" value="P:regulation of lipid metabolic process"/>
    <property type="evidence" value="ECO:0007669"/>
    <property type="project" value="TreeGrafter"/>
</dbReference>
<evidence type="ECO:0000256" key="2">
    <source>
        <dbReference type="ARBA" id="ARBA00023054"/>
    </source>
</evidence>
<dbReference type="AlphaFoldDB" id="A0AAV2PY55"/>
<organism evidence="3 4">
    <name type="scientific">Meganyctiphanes norvegica</name>
    <name type="common">Northern krill</name>
    <name type="synonym">Thysanopoda norvegica</name>
    <dbReference type="NCBI Taxonomy" id="48144"/>
    <lineage>
        <taxon>Eukaryota</taxon>
        <taxon>Metazoa</taxon>
        <taxon>Ecdysozoa</taxon>
        <taxon>Arthropoda</taxon>
        <taxon>Crustacea</taxon>
        <taxon>Multicrustacea</taxon>
        <taxon>Malacostraca</taxon>
        <taxon>Eumalacostraca</taxon>
        <taxon>Eucarida</taxon>
        <taxon>Euphausiacea</taxon>
        <taxon>Euphausiidae</taxon>
        <taxon>Meganyctiphanes</taxon>
    </lineage>
</organism>
<gene>
    <name evidence="3" type="ORF">MNOR_LOCUS5762</name>
</gene>
<dbReference type="PANTHER" id="PTHR12499:SF0">
    <property type="entry name" value="OPTIC ATROPHY 3 PROTEIN"/>
    <property type="match status" value="1"/>
</dbReference>
<proteinExistence type="inferred from homology"/>
<name>A0AAV2PY55_MEGNR</name>
<sequence length="328" mass="37421">MAPVFPLAKLAFLFVKQVAKPLSAKIKKTAIHSQLFREKICMPPARLYNWGEVRMKMYMMNISRSKGKAFEIPKLNEQAAIELGANLLGEGVIFTVAVVILAYEVNRQKEKDRKKEDEERDFVEHLECRINDLTFSNEELDTKIRELTRSLIAVQHKVEQQKLLVEKQKVIAPAKVTPHIYSESSVVPTVRKLTVDGTSRKVAESLRRSNGISEMQEVQLKHEKKSQELPEIKNLEKVVKDLQDMKNKVKYDSLSHDIDRSKPIDPNESWSDTILNLRLGEFHPTSSSSHSSIPISVSSNVHCFNNFDICKNYIMPAVDLAVLRIRGS</sequence>